<keyword evidence="6" id="KW-1185">Reference proteome</keyword>
<evidence type="ECO:0000313" key="3">
    <source>
        <dbReference type="EMBL" id="NJC17747.1"/>
    </source>
</evidence>
<keyword evidence="1" id="KW-0175">Coiled coil</keyword>
<proteinExistence type="predicted"/>
<feature type="coiled-coil region" evidence="1">
    <location>
        <begin position="63"/>
        <end position="97"/>
    </location>
</feature>
<evidence type="ECO:0000313" key="6">
    <source>
        <dbReference type="Proteomes" id="UP001302374"/>
    </source>
</evidence>
<reference evidence="3 5" key="2">
    <citation type="submission" date="2020-03" db="EMBL/GenBank/DDBJ databases">
        <title>Genomic Encyclopedia of Type Strains, Phase IV (KMG-IV): sequencing the most valuable type-strain genomes for metagenomic binning, comparative biology and taxonomic classification.</title>
        <authorList>
            <person name="Goeker M."/>
        </authorList>
    </citation>
    <scope>NUCLEOTIDE SEQUENCE [LARGE SCALE GENOMIC DNA]</scope>
    <source>
        <strain evidence="3 5">DSM 105722</strain>
    </source>
</reference>
<evidence type="ECO:0000313" key="4">
    <source>
        <dbReference type="EMBL" id="WOF13448.1"/>
    </source>
</evidence>
<dbReference type="Proteomes" id="UP000576368">
    <property type="component" value="Unassembled WGS sequence"/>
</dbReference>
<dbReference type="EMBL" id="CP043839">
    <property type="protein sequence ID" value="WOF13448.1"/>
    <property type="molecule type" value="Genomic_DNA"/>
</dbReference>
<name>A0A7X5YDT5_9BACT</name>
<evidence type="ECO:0000256" key="1">
    <source>
        <dbReference type="SAM" id="Coils"/>
    </source>
</evidence>
<accession>A0A7X5YDT5</accession>
<dbReference type="EMBL" id="JAATLI010000004">
    <property type="protein sequence ID" value="NJC17747.1"/>
    <property type="molecule type" value="Genomic_DNA"/>
</dbReference>
<dbReference type="GeneID" id="86892579"/>
<evidence type="ECO:0000313" key="5">
    <source>
        <dbReference type="Proteomes" id="UP000576368"/>
    </source>
</evidence>
<dbReference type="AlphaFoldDB" id="A0A7X5YDT5"/>
<organism evidence="3 5">
    <name type="scientific">Butyricimonas paravirosa</name>
    <dbReference type="NCBI Taxonomy" id="1472417"/>
    <lineage>
        <taxon>Bacteria</taxon>
        <taxon>Pseudomonadati</taxon>
        <taxon>Bacteroidota</taxon>
        <taxon>Bacteroidia</taxon>
        <taxon>Bacteroidales</taxon>
        <taxon>Odoribacteraceae</taxon>
        <taxon>Butyricimonas</taxon>
    </lineage>
</organism>
<evidence type="ECO:0000256" key="2">
    <source>
        <dbReference type="SAM" id="MobiDB-lite"/>
    </source>
</evidence>
<protein>
    <submittedName>
        <fullName evidence="3">Uncharacterized protein</fullName>
    </submittedName>
</protein>
<dbReference type="RefSeq" id="WP_118303494.1">
    <property type="nucleotide sequence ID" value="NZ_BMPA01000004.1"/>
</dbReference>
<gene>
    <name evidence="4" type="ORF">F1644_14765</name>
    <name evidence="3" type="ORF">GGR15_001362</name>
</gene>
<reference evidence="4 6" key="1">
    <citation type="submission" date="2019-09" db="EMBL/GenBank/DDBJ databases">
        <title>Butyricimonas paravirosa DSM 105722 (=214-4 = JCM 18677 = CCUG 65563).</title>
        <authorList>
            <person name="Le Roy T."/>
            <person name="Cani P.D."/>
        </authorList>
    </citation>
    <scope>NUCLEOTIDE SEQUENCE [LARGE SCALE GENOMIC DNA]</scope>
    <source>
        <strain evidence="4 6">DSM 105722</strain>
    </source>
</reference>
<feature type="region of interest" description="Disordered" evidence="2">
    <location>
        <begin position="465"/>
        <end position="484"/>
    </location>
</feature>
<dbReference type="Proteomes" id="UP001302374">
    <property type="component" value="Chromosome"/>
</dbReference>
<sequence length="484" mass="55512">MFDKLLAAVMSRLGITSFEKKDGKYALTEEQRKTLVKMYNEDFVNKFEKDLSGMSDDHGLGNALDYKNKLESLQAEYDAFKRNAEEKERNLTELVDTLSEYPEQDKKMEKTQASDRGNFKLNMDFLHNKVLENFVNGDGLMVNAADTIVTDELREEFGKYVANVKYDIITLLFGKLQATQYMTTKMTEKTVWRAIQSHISDLMQKFTPYWTPSGQSKFTPIEIPNHKHKINVPIKPAEIMEDVIGYLYDEGLQPKDMPIVKYIIEVLLKPKIEEERDEQIAVGVYDENKNSGKKDGDAGDVFGSIDGYITVLKRIHADESLNMIRLLKDVVLTRENIYDKFDEIYREIPKKYRTKSLPIFIDPDLLNLYELARDDKFPTSKNEDEKKKRLQHTNFTFIPLDGMVGTGCFFITPKENFIHLLSKNKGATKIWLQGENYDVKIFAEWWEAVGFAIAELLFGYVPPVESGSDSETGSGSGSEEGQTV</sequence>